<dbReference type="EMBL" id="VJMH01007246">
    <property type="protein sequence ID" value="KAF0684774.1"/>
    <property type="molecule type" value="Genomic_DNA"/>
</dbReference>
<reference evidence="1" key="2">
    <citation type="submission" date="2019-06" db="EMBL/GenBank/DDBJ databases">
        <title>Genomics analysis of Aphanomyces spp. identifies a new class of oomycete effector associated with host adaptation.</title>
        <authorList>
            <person name="Gaulin E."/>
        </authorList>
    </citation>
    <scope>NUCLEOTIDE SEQUENCE</scope>
    <source>
        <strain evidence="1">CBS 578.67</strain>
    </source>
</reference>
<evidence type="ECO:0000313" key="3">
    <source>
        <dbReference type="Proteomes" id="UP000332933"/>
    </source>
</evidence>
<gene>
    <name evidence="2" type="primary">Aste57867_23289</name>
    <name evidence="1" type="ORF">As57867_023218</name>
    <name evidence="2" type="ORF">ASTE57867_23289</name>
</gene>
<evidence type="ECO:0000313" key="1">
    <source>
        <dbReference type="EMBL" id="KAF0684774.1"/>
    </source>
</evidence>
<dbReference type="AlphaFoldDB" id="A0A485LRY5"/>
<sequence>MADTAWRAPKRASSRIRSVTAPFEMLTEDWNLHYHLHRLDAAVHRSATRLRELDTSATDARAVDDARARDAEAELRHAMYTQLLLYIKCVQPFQVAGFTQKICNRGEWAMEYSLLKAWDLRVPEPTRRQPSPALASSSSSTAREFLVLHPRDRPPSTASPVWKQSCRPRCSITATQPKQVDMETTMAATGPPMTLARKNVLRKPGSCKRFDSIKAIIEHDACASGTLYHSLRQVKPGGGNQVDEGPATSRAQLRHVREGASGDKKATLLLAERLMVCDKSVAMKQPAPAHPPWSKEYLQAYLTDGTPRVLFAKASGGSHGADHAHVGSGSDDEVDAWADDDDDDMRSCAASVRDEPHLRECNTAGGRMTVEDVARKGREKRSPIETAFVFSRPLQVSRPPVASTVKCKVQFQDQVRAWKASLGSSNTESDGVVATLLKTQDVRCVVQRSHARAIEGKHVPCMKPRVSPITWRFGDVRRPRTCPVALMKATS</sequence>
<dbReference type="Proteomes" id="UP000332933">
    <property type="component" value="Unassembled WGS sequence"/>
</dbReference>
<name>A0A485LRY5_9STRA</name>
<keyword evidence="3" id="KW-1185">Reference proteome</keyword>
<organism evidence="2 3">
    <name type="scientific">Aphanomyces stellatus</name>
    <dbReference type="NCBI Taxonomy" id="120398"/>
    <lineage>
        <taxon>Eukaryota</taxon>
        <taxon>Sar</taxon>
        <taxon>Stramenopiles</taxon>
        <taxon>Oomycota</taxon>
        <taxon>Saprolegniomycetes</taxon>
        <taxon>Saprolegniales</taxon>
        <taxon>Verrucalvaceae</taxon>
        <taxon>Aphanomyces</taxon>
    </lineage>
</organism>
<reference evidence="2 3" key="1">
    <citation type="submission" date="2019-03" db="EMBL/GenBank/DDBJ databases">
        <authorList>
            <person name="Gaulin E."/>
            <person name="Dumas B."/>
        </authorList>
    </citation>
    <scope>NUCLEOTIDE SEQUENCE [LARGE SCALE GENOMIC DNA]</scope>
    <source>
        <strain evidence="2">CBS 568.67</strain>
    </source>
</reference>
<evidence type="ECO:0000313" key="2">
    <source>
        <dbReference type="EMBL" id="VFT99934.1"/>
    </source>
</evidence>
<proteinExistence type="predicted"/>
<dbReference type="EMBL" id="CAADRA010007272">
    <property type="protein sequence ID" value="VFT99934.1"/>
    <property type="molecule type" value="Genomic_DNA"/>
</dbReference>
<accession>A0A485LRY5</accession>
<dbReference type="OrthoDB" id="75808at2759"/>
<protein>
    <submittedName>
        <fullName evidence="2">Aste57867_23289 protein</fullName>
    </submittedName>
</protein>